<accession>A0A0B6ZRQ7</accession>
<gene>
    <name evidence="2" type="primary">ORF74313</name>
</gene>
<dbReference type="AlphaFoldDB" id="A0A0B6ZRQ7"/>
<keyword evidence="1" id="KW-0732">Signal</keyword>
<feature type="signal peptide" evidence="1">
    <location>
        <begin position="1"/>
        <end position="24"/>
    </location>
</feature>
<name>A0A0B6ZRQ7_9EUPU</name>
<sequence length="189" mass="21354">MEHSVLVRFLAFVSTAFIISDIQAYQPVKPLYEKLQSRVARSGYNQASLLLRTRKASNRLSDIDMSLLKQNAELEAMKHTVDNLASSVSDSIVEQPLTSVLTVKAVHEALRQALLDTGLSNEEVDELFESELNKIQNRVNSYGKRDWNKLSVQTRFAPFGTKLVPNRKLENGGATLLRYGRSLQQRQSF</sequence>
<organism evidence="2">
    <name type="scientific">Arion vulgaris</name>
    <dbReference type="NCBI Taxonomy" id="1028688"/>
    <lineage>
        <taxon>Eukaryota</taxon>
        <taxon>Metazoa</taxon>
        <taxon>Spiralia</taxon>
        <taxon>Lophotrochozoa</taxon>
        <taxon>Mollusca</taxon>
        <taxon>Gastropoda</taxon>
        <taxon>Heterobranchia</taxon>
        <taxon>Euthyneura</taxon>
        <taxon>Panpulmonata</taxon>
        <taxon>Eupulmonata</taxon>
        <taxon>Stylommatophora</taxon>
        <taxon>Helicina</taxon>
        <taxon>Arionoidea</taxon>
        <taxon>Arionidae</taxon>
        <taxon>Arion</taxon>
    </lineage>
</organism>
<dbReference type="EMBL" id="HACG01023616">
    <property type="protein sequence ID" value="CEK70481.1"/>
    <property type="molecule type" value="Transcribed_RNA"/>
</dbReference>
<feature type="chain" id="PRO_5002127111" evidence="1">
    <location>
        <begin position="25"/>
        <end position="189"/>
    </location>
</feature>
<reference evidence="2" key="1">
    <citation type="submission" date="2014-12" db="EMBL/GenBank/DDBJ databases">
        <title>Insight into the proteome of Arion vulgaris.</title>
        <authorList>
            <person name="Aradska J."/>
            <person name="Bulat T."/>
            <person name="Smidak R."/>
            <person name="Sarate P."/>
            <person name="Gangsoo J."/>
            <person name="Sialana F."/>
            <person name="Bilban M."/>
            <person name="Lubec G."/>
        </authorList>
    </citation>
    <scope>NUCLEOTIDE SEQUENCE</scope>
    <source>
        <tissue evidence="2">Skin</tissue>
    </source>
</reference>
<evidence type="ECO:0000313" key="2">
    <source>
        <dbReference type="EMBL" id="CEK70481.1"/>
    </source>
</evidence>
<protein>
    <submittedName>
        <fullName evidence="2">Uncharacterized protein</fullName>
    </submittedName>
</protein>
<evidence type="ECO:0000256" key="1">
    <source>
        <dbReference type="SAM" id="SignalP"/>
    </source>
</evidence>
<proteinExistence type="predicted"/>